<reference evidence="8" key="1">
    <citation type="submission" date="2020-09" db="EMBL/GenBank/DDBJ databases">
        <title>New species isolated from human feces.</title>
        <authorList>
            <person name="Kitahara M."/>
            <person name="Shigeno Y."/>
            <person name="Shime M."/>
            <person name="Matsumoto Y."/>
            <person name="Nakamura S."/>
            <person name="Motooka D."/>
            <person name="Fukuoka S."/>
            <person name="Nishikawa H."/>
            <person name="Benno Y."/>
        </authorList>
    </citation>
    <scope>NUCLEOTIDE SEQUENCE</scope>
    <source>
        <strain evidence="8">MM50</strain>
    </source>
</reference>
<evidence type="ECO:0000256" key="4">
    <source>
        <dbReference type="ARBA" id="ARBA00058938"/>
    </source>
</evidence>
<sequence>MPQEKGSVRSLGKALELLELLNRSRVPMTLQALSQASGYPKSTIHSLLATLRSYGCIRQESDGRYYLGTKLFEWGCGVSAAWEITRCARPHLERLAQQTQYTALLSCVEGSDIVVIDQRVSGTGIQVASEIGGRTPLHATSQGKLLLSQLPDATVRYLMNGQGMDPFTPHTIVDLATLTEELERIRQWGYAIENGEYKIGLRSVSAPVFDREGQMRYTLTVVGLFRHVASGEFEEAVDMVCAAAGSLSRELGYHA</sequence>
<evidence type="ECO:0000256" key="5">
    <source>
        <dbReference type="ARBA" id="ARBA00070406"/>
    </source>
</evidence>
<evidence type="ECO:0000256" key="1">
    <source>
        <dbReference type="ARBA" id="ARBA00023015"/>
    </source>
</evidence>
<evidence type="ECO:0000259" key="6">
    <source>
        <dbReference type="PROSITE" id="PS51077"/>
    </source>
</evidence>
<evidence type="ECO:0000313" key="9">
    <source>
        <dbReference type="Proteomes" id="UP000681035"/>
    </source>
</evidence>
<evidence type="ECO:0000259" key="7">
    <source>
        <dbReference type="PROSITE" id="PS51078"/>
    </source>
</evidence>
<dbReference type="FunFam" id="1.10.10.10:FF:000056">
    <property type="entry name" value="IclR family transcriptional regulator"/>
    <property type="match status" value="1"/>
</dbReference>
<dbReference type="Gene3D" id="1.10.10.10">
    <property type="entry name" value="Winged helix-like DNA-binding domain superfamily/Winged helix DNA-binding domain"/>
    <property type="match status" value="1"/>
</dbReference>
<dbReference type="GO" id="GO:0003700">
    <property type="term" value="F:DNA-binding transcription factor activity"/>
    <property type="evidence" value="ECO:0007669"/>
    <property type="project" value="TreeGrafter"/>
</dbReference>
<keyword evidence="3" id="KW-0804">Transcription</keyword>
<name>A0A810Q6W7_9FIRM</name>
<dbReference type="InterPro" id="IPR036388">
    <property type="entry name" value="WH-like_DNA-bd_sf"/>
</dbReference>
<comment type="function">
    <text evidence="4">May be an activator protein for the gylABX operon.</text>
</comment>
<evidence type="ECO:0000256" key="2">
    <source>
        <dbReference type="ARBA" id="ARBA00023125"/>
    </source>
</evidence>
<evidence type="ECO:0000256" key="3">
    <source>
        <dbReference type="ARBA" id="ARBA00023163"/>
    </source>
</evidence>
<dbReference type="PANTHER" id="PTHR30136:SF35">
    <property type="entry name" value="HTH-TYPE TRANSCRIPTIONAL REGULATOR RV1719"/>
    <property type="match status" value="1"/>
</dbReference>
<dbReference type="Proteomes" id="UP000681035">
    <property type="component" value="Chromosome"/>
</dbReference>
<feature type="domain" description="IclR-ED" evidence="7">
    <location>
        <begin position="70"/>
        <end position="253"/>
    </location>
</feature>
<dbReference type="KEGG" id="vcop:MM50RIKEN_21280"/>
<evidence type="ECO:0000313" key="8">
    <source>
        <dbReference type="EMBL" id="BCK82365.1"/>
    </source>
</evidence>
<dbReference type="Gene3D" id="3.30.450.40">
    <property type="match status" value="1"/>
</dbReference>
<keyword evidence="1" id="KW-0805">Transcription regulation</keyword>
<dbReference type="GO" id="GO:0003677">
    <property type="term" value="F:DNA binding"/>
    <property type="evidence" value="ECO:0007669"/>
    <property type="project" value="UniProtKB-KW"/>
</dbReference>
<keyword evidence="9" id="KW-1185">Reference proteome</keyword>
<feature type="domain" description="HTH iclR-type" evidence="6">
    <location>
        <begin position="8"/>
        <end position="69"/>
    </location>
</feature>
<dbReference type="SUPFAM" id="SSF46785">
    <property type="entry name" value="Winged helix' DNA-binding domain"/>
    <property type="match status" value="1"/>
</dbReference>
<dbReference type="SUPFAM" id="SSF55781">
    <property type="entry name" value="GAF domain-like"/>
    <property type="match status" value="1"/>
</dbReference>
<dbReference type="PANTHER" id="PTHR30136">
    <property type="entry name" value="HELIX-TURN-HELIX TRANSCRIPTIONAL REGULATOR, ICLR FAMILY"/>
    <property type="match status" value="1"/>
</dbReference>
<dbReference type="Pfam" id="PF09339">
    <property type="entry name" value="HTH_IclR"/>
    <property type="match status" value="1"/>
</dbReference>
<dbReference type="SMART" id="SM00346">
    <property type="entry name" value="HTH_ICLR"/>
    <property type="match status" value="1"/>
</dbReference>
<dbReference type="PROSITE" id="PS51077">
    <property type="entry name" value="HTH_ICLR"/>
    <property type="match status" value="1"/>
</dbReference>
<proteinExistence type="predicted"/>
<organism evidence="8 9">
    <name type="scientific">Vescimonas coprocola</name>
    <dbReference type="NCBI Taxonomy" id="2714355"/>
    <lineage>
        <taxon>Bacteria</taxon>
        <taxon>Bacillati</taxon>
        <taxon>Bacillota</taxon>
        <taxon>Clostridia</taxon>
        <taxon>Eubacteriales</taxon>
        <taxon>Oscillospiraceae</taxon>
        <taxon>Vescimonas</taxon>
    </lineage>
</organism>
<dbReference type="InterPro" id="IPR014757">
    <property type="entry name" value="Tscrpt_reg_IclR_C"/>
</dbReference>
<dbReference type="PROSITE" id="PS51078">
    <property type="entry name" value="ICLR_ED"/>
    <property type="match status" value="1"/>
</dbReference>
<dbReference type="GO" id="GO:0045892">
    <property type="term" value="P:negative regulation of DNA-templated transcription"/>
    <property type="evidence" value="ECO:0007669"/>
    <property type="project" value="TreeGrafter"/>
</dbReference>
<dbReference type="InterPro" id="IPR050707">
    <property type="entry name" value="HTH_MetabolicPath_Reg"/>
</dbReference>
<accession>A0A810Q6W7</accession>
<dbReference type="Pfam" id="PF01614">
    <property type="entry name" value="IclR_C"/>
    <property type="match status" value="1"/>
</dbReference>
<dbReference type="InterPro" id="IPR036390">
    <property type="entry name" value="WH_DNA-bd_sf"/>
</dbReference>
<gene>
    <name evidence="8" type="ORF">MM50RIKEN_21280</name>
</gene>
<protein>
    <recommendedName>
        <fullName evidence="5">Glycerol operon regulatory protein</fullName>
    </recommendedName>
</protein>
<dbReference type="AlphaFoldDB" id="A0A810Q6W7"/>
<dbReference type="InterPro" id="IPR029016">
    <property type="entry name" value="GAF-like_dom_sf"/>
</dbReference>
<keyword evidence="2" id="KW-0238">DNA-binding</keyword>
<dbReference type="InterPro" id="IPR005471">
    <property type="entry name" value="Tscrpt_reg_IclR_N"/>
</dbReference>
<dbReference type="EMBL" id="AP023418">
    <property type="protein sequence ID" value="BCK82365.1"/>
    <property type="molecule type" value="Genomic_DNA"/>
</dbReference>